<evidence type="ECO:0000256" key="1">
    <source>
        <dbReference type="ARBA" id="ARBA00004651"/>
    </source>
</evidence>
<dbReference type="CDD" id="cd06581">
    <property type="entry name" value="TM_PBP1_LivM_like"/>
    <property type="match status" value="1"/>
</dbReference>
<comment type="caution">
    <text evidence="7">The sequence shown here is derived from an EMBL/GenBank/DDBJ whole genome shotgun (WGS) entry which is preliminary data.</text>
</comment>
<name>A0ABV4FKP7_9BRAD</name>
<keyword evidence="5 6" id="KW-0472">Membrane</keyword>
<keyword evidence="3 6" id="KW-0812">Transmembrane</keyword>
<evidence type="ECO:0000256" key="2">
    <source>
        <dbReference type="ARBA" id="ARBA00022475"/>
    </source>
</evidence>
<dbReference type="EMBL" id="JBGBZJ010000003">
    <property type="protein sequence ID" value="MEY9451922.1"/>
    <property type="molecule type" value="Genomic_DNA"/>
</dbReference>
<evidence type="ECO:0000256" key="3">
    <source>
        <dbReference type="ARBA" id="ARBA00022692"/>
    </source>
</evidence>
<gene>
    <name evidence="7" type="ORF">ABIG07_000870</name>
</gene>
<feature type="transmembrane region" description="Helical" evidence="6">
    <location>
        <begin position="564"/>
        <end position="590"/>
    </location>
</feature>
<keyword evidence="4 6" id="KW-1133">Transmembrane helix</keyword>
<sequence>MAGAFASAASLSPWGHRVSSWLDYTINGLIVGNVYALVAVGLALIFGVSRLINFAQGSIYLVGAYIGWVAVVQLHTPLPLTIIVVAVAAALVGLVIERFGLRPLQNSVRIAPLLATIGISFVLDQLVMLTFSPNPRALPSQLPDVRFQVGGGTIGPLDLLIAGVGLTSALLLFVFLRYSKLGWAVRATAQDRDAAMQMGVDVNRVNQAVFGIAAALGGVSGMLVGMYYNQIDTAMSLQATLKGVVAEVVGGAGNVPGAVIGSLLLGLVESYGVAVFGTSYRNLFAFLLLVVVLVLRPNGLFASARQAPPEPLTGTFIAPSRPVRIPRWALLAAAAIFAVLPFFPVSFYVLQTLINAWLLGMLALSLTLVAGTIGQVSLGHAALLAIGAYTSALLSLTLSVPVGLSIIGGGLMCAALGTALISPSFRLRGHYVSIATLAIGEIVSLVILNWESVTRGPIGISGIPPLSLFGYDLISPTSIYWFSFTVMVVLALLQGRLLTSHLGRSFRAIRDDDIAARAYGLSLNRYKSLAFIFGGFAAGVSGGIAAHLYSYINHETFNTQQSILALTVVILGGLGNVVGAILGAVALVGLPEVFRIAAEYRILIYGIVLLLLVRFRPQGLLGTL</sequence>
<protein>
    <submittedName>
        <fullName evidence="7">Branched-chain amino acid transport system permease protein</fullName>
    </submittedName>
</protein>
<feature type="transmembrane region" description="Helical" evidence="6">
    <location>
        <begin position="356"/>
        <end position="374"/>
    </location>
</feature>
<feature type="transmembrane region" description="Helical" evidence="6">
    <location>
        <begin position="271"/>
        <end position="295"/>
    </location>
</feature>
<proteinExistence type="predicted"/>
<feature type="transmembrane region" description="Helical" evidence="6">
    <location>
        <begin position="429"/>
        <end position="448"/>
    </location>
</feature>
<dbReference type="Proteomes" id="UP001565369">
    <property type="component" value="Unassembled WGS sequence"/>
</dbReference>
<evidence type="ECO:0000256" key="4">
    <source>
        <dbReference type="ARBA" id="ARBA00022989"/>
    </source>
</evidence>
<comment type="subcellular location">
    <subcellularLocation>
        <location evidence="1">Cell membrane</location>
        <topology evidence="1">Multi-pass membrane protein</topology>
    </subcellularLocation>
</comment>
<accession>A0ABV4FKP7</accession>
<feature type="transmembrane region" description="Helical" evidence="6">
    <location>
        <begin position="113"/>
        <end position="133"/>
    </location>
</feature>
<dbReference type="Pfam" id="PF02653">
    <property type="entry name" value="BPD_transp_2"/>
    <property type="match status" value="2"/>
</dbReference>
<keyword evidence="8" id="KW-1185">Reference proteome</keyword>
<reference evidence="7 8" key="1">
    <citation type="submission" date="2024-07" db="EMBL/GenBank/DDBJ databases">
        <title>Genomic Encyclopedia of Type Strains, Phase V (KMG-V): Genome sequencing to study the core and pangenomes of soil and plant-associated prokaryotes.</title>
        <authorList>
            <person name="Whitman W."/>
        </authorList>
    </citation>
    <scope>NUCLEOTIDE SEQUENCE [LARGE SCALE GENOMIC DNA]</scope>
    <source>
        <strain evidence="7 8">USDA 152</strain>
    </source>
</reference>
<evidence type="ECO:0000313" key="8">
    <source>
        <dbReference type="Proteomes" id="UP001565369"/>
    </source>
</evidence>
<dbReference type="InterPro" id="IPR043428">
    <property type="entry name" value="LivM-like"/>
</dbReference>
<dbReference type="PANTHER" id="PTHR30482:SF20">
    <property type="entry name" value="HIGH-AFFINITY BRANCHED-CHAIN AMINO ACID TRANSPORT SYSTEM PERMEASE PROTEIN LIVM"/>
    <property type="match status" value="1"/>
</dbReference>
<organism evidence="7 8">
    <name type="scientific">Bradyrhizobium ottawaense</name>
    <dbReference type="NCBI Taxonomy" id="931866"/>
    <lineage>
        <taxon>Bacteria</taxon>
        <taxon>Pseudomonadati</taxon>
        <taxon>Pseudomonadota</taxon>
        <taxon>Alphaproteobacteria</taxon>
        <taxon>Hyphomicrobiales</taxon>
        <taxon>Nitrobacteraceae</taxon>
        <taxon>Bradyrhizobium</taxon>
    </lineage>
</organism>
<feature type="transmembrane region" description="Helical" evidence="6">
    <location>
        <begin position="328"/>
        <end position="350"/>
    </location>
</feature>
<feature type="transmembrane region" description="Helical" evidence="6">
    <location>
        <begin position="24"/>
        <end position="46"/>
    </location>
</feature>
<feature type="transmembrane region" description="Helical" evidence="6">
    <location>
        <begin position="404"/>
        <end position="422"/>
    </location>
</feature>
<feature type="transmembrane region" description="Helical" evidence="6">
    <location>
        <begin position="58"/>
        <end position="76"/>
    </location>
</feature>
<feature type="transmembrane region" description="Helical" evidence="6">
    <location>
        <begin position="479"/>
        <end position="498"/>
    </location>
</feature>
<evidence type="ECO:0000256" key="5">
    <source>
        <dbReference type="ARBA" id="ARBA00023136"/>
    </source>
</evidence>
<feature type="transmembrane region" description="Helical" evidence="6">
    <location>
        <begin position="208"/>
        <end position="228"/>
    </location>
</feature>
<dbReference type="InterPro" id="IPR001851">
    <property type="entry name" value="ABC_transp_permease"/>
</dbReference>
<feature type="transmembrane region" description="Helical" evidence="6">
    <location>
        <begin position="602"/>
        <end position="621"/>
    </location>
</feature>
<evidence type="ECO:0000313" key="7">
    <source>
        <dbReference type="EMBL" id="MEY9451922.1"/>
    </source>
</evidence>
<dbReference type="CDD" id="cd06582">
    <property type="entry name" value="TM_PBP1_LivH_like"/>
    <property type="match status" value="1"/>
</dbReference>
<evidence type="ECO:0000256" key="6">
    <source>
        <dbReference type="SAM" id="Phobius"/>
    </source>
</evidence>
<dbReference type="PANTHER" id="PTHR30482">
    <property type="entry name" value="HIGH-AFFINITY BRANCHED-CHAIN AMINO ACID TRANSPORT SYSTEM PERMEASE"/>
    <property type="match status" value="1"/>
</dbReference>
<feature type="transmembrane region" description="Helical" evidence="6">
    <location>
        <begin position="82"/>
        <end position="101"/>
    </location>
</feature>
<feature type="transmembrane region" description="Helical" evidence="6">
    <location>
        <begin position="529"/>
        <end position="552"/>
    </location>
</feature>
<feature type="transmembrane region" description="Helical" evidence="6">
    <location>
        <begin position="153"/>
        <end position="176"/>
    </location>
</feature>
<keyword evidence="2" id="KW-1003">Cell membrane</keyword>